<feature type="chain" id="PRO_5038839993" description="Mce-associated membrane protein" evidence="2">
    <location>
        <begin position="21"/>
        <end position="224"/>
    </location>
</feature>
<evidence type="ECO:0000313" key="4">
    <source>
        <dbReference type="Proteomes" id="UP000323454"/>
    </source>
</evidence>
<comment type="caution">
    <text evidence="3">The sequence shown here is derived from an EMBL/GenBank/DDBJ whole genome shotgun (WGS) entry which is preliminary data.</text>
</comment>
<evidence type="ECO:0008006" key="5">
    <source>
        <dbReference type="Google" id="ProtNLM"/>
    </source>
</evidence>
<organism evidence="3 4">
    <name type="scientific">Solihabitans fulvus</name>
    <dbReference type="NCBI Taxonomy" id="1892852"/>
    <lineage>
        <taxon>Bacteria</taxon>
        <taxon>Bacillati</taxon>
        <taxon>Actinomycetota</taxon>
        <taxon>Actinomycetes</taxon>
        <taxon>Pseudonocardiales</taxon>
        <taxon>Pseudonocardiaceae</taxon>
        <taxon>Solihabitans</taxon>
    </lineage>
</organism>
<dbReference type="RefSeq" id="WP_149848879.1">
    <property type="nucleotide sequence ID" value="NZ_VUOB01000012.1"/>
</dbReference>
<keyword evidence="2" id="KW-0732">Signal</keyword>
<accession>A0A5B2XLJ8</accession>
<dbReference type="EMBL" id="VUOB01000012">
    <property type="protein sequence ID" value="KAA2264216.1"/>
    <property type="molecule type" value="Genomic_DNA"/>
</dbReference>
<keyword evidence="4" id="KW-1185">Reference proteome</keyword>
<reference evidence="3 4" key="1">
    <citation type="submission" date="2019-09" db="EMBL/GenBank/DDBJ databases">
        <title>Goodfellowia gen. nov., a new genus of the Pseudonocardineae related to Actinoalloteichus, containing Goodfellowia coeruleoviolacea gen. nov., comb. nov. gen. nov., comb. nov.</title>
        <authorList>
            <person name="Labeda D."/>
        </authorList>
    </citation>
    <scope>NUCLEOTIDE SEQUENCE [LARGE SCALE GENOMIC DNA]</scope>
    <source>
        <strain evidence="3 4">AN110305</strain>
    </source>
</reference>
<evidence type="ECO:0000256" key="2">
    <source>
        <dbReference type="SAM" id="SignalP"/>
    </source>
</evidence>
<dbReference type="AlphaFoldDB" id="A0A5B2XLJ8"/>
<evidence type="ECO:0000313" key="3">
    <source>
        <dbReference type="EMBL" id="KAA2264216.1"/>
    </source>
</evidence>
<evidence type="ECO:0000256" key="1">
    <source>
        <dbReference type="SAM" id="MobiDB-lite"/>
    </source>
</evidence>
<feature type="compositionally biased region" description="Low complexity" evidence="1">
    <location>
        <begin position="41"/>
        <end position="69"/>
    </location>
</feature>
<name>A0A5B2XLJ8_9PSEU</name>
<dbReference type="OrthoDB" id="3634979at2"/>
<feature type="region of interest" description="Disordered" evidence="1">
    <location>
        <begin position="41"/>
        <end position="98"/>
    </location>
</feature>
<reference evidence="3 4" key="2">
    <citation type="submission" date="2019-09" db="EMBL/GenBank/DDBJ databases">
        <authorList>
            <person name="Jin C."/>
        </authorList>
    </citation>
    <scope>NUCLEOTIDE SEQUENCE [LARGE SCALE GENOMIC DNA]</scope>
    <source>
        <strain evidence="3 4">AN110305</strain>
    </source>
</reference>
<protein>
    <recommendedName>
        <fullName evidence="5">Mce-associated membrane protein</fullName>
    </recommendedName>
</protein>
<feature type="signal peptide" evidence="2">
    <location>
        <begin position="1"/>
        <end position="20"/>
    </location>
</feature>
<dbReference type="Proteomes" id="UP000323454">
    <property type="component" value="Unassembled WGS sequence"/>
</dbReference>
<sequence length="224" mass="24021">MREGVVLCAVLITFAVSNWALTGCAREPGAGRQGEIVVVTTTSATPRPTPASPSASPSGDPRASATATVPPGPPPSTAAEPIPSTIPRKPTAPDPTDFADPVRVARAWMSQFCFYDWQEDPNGTPNWARYLETEPAKAADRAGVLDEQAYRELRAQQRSGRCDEIQAQVTNRPSATEVEVAITARRILLVGKQDQPVGVERLRLARRVVLGDDGRWLVDLAVGG</sequence>
<gene>
    <name evidence="3" type="ORF">F0L68_08230</name>
</gene>
<proteinExistence type="predicted"/>
<dbReference type="PROSITE" id="PS51257">
    <property type="entry name" value="PROKAR_LIPOPROTEIN"/>
    <property type="match status" value="1"/>
</dbReference>